<organism evidence="1 2">
    <name type="scientific">Methanotorris formicicus Mc-S-70</name>
    <dbReference type="NCBI Taxonomy" id="647171"/>
    <lineage>
        <taxon>Archaea</taxon>
        <taxon>Methanobacteriati</taxon>
        <taxon>Methanobacteriota</taxon>
        <taxon>Methanomada group</taxon>
        <taxon>Methanococci</taxon>
        <taxon>Methanococcales</taxon>
        <taxon>Methanocaldococcaceae</taxon>
        <taxon>Methanotorris</taxon>
    </lineage>
</organism>
<dbReference type="STRING" id="647171.MetfoDRAFT_1556"/>
<protein>
    <recommendedName>
        <fullName evidence="3">PBS lyase HEAT domain protein repeat-containing protein</fullName>
    </recommendedName>
</protein>
<dbReference type="SUPFAM" id="SSF48371">
    <property type="entry name" value="ARM repeat"/>
    <property type="match status" value="1"/>
</dbReference>
<dbReference type="Proteomes" id="UP000003706">
    <property type="component" value="Unassembled WGS sequence"/>
</dbReference>
<evidence type="ECO:0008006" key="3">
    <source>
        <dbReference type="Google" id="ProtNLM"/>
    </source>
</evidence>
<dbReference type="EMBL" id="AGJL01000045">
    <property type="protein sequence ID" value="EHP84814.1"/>
    <property type="molecule type" value="Genomic_DNA"/>
</dbReference>
<dbReference type="RefSeq" id="WP_007044982.1">
    <property type="nucleotide sequence ID" value="NZ_AGJL01000045.1"/>
</dbReference>
<sequence>MNYKKMFRLGNRSKLKALKEIYNKDVDEILELEILEDVFTLVRETKEKDLEDIIYEFQTFDPKNREIIALGIKIIGKVGEKYVEEVYNYIPFLIKSLDSEFEVIRYASAEALAKIPSKLTIYAYPKLIKNMDNKVYADALVSLIFKAENKEAILLELYKNFDSFYSLYVLKKIAEIDKNLVYDFIPLVLKHINKEEAKEFLRYLKGYDDKV</sequence>
<evidence type="ECO:0000313" key="1">
    <source>
        <dbReference type="EMBL" id="EHP84814.1"/>
    </source>
</evidence>
<accession>H1L0I2</accession>
<evidence type="ECO:0000313" key="2">
    <source>
        <dbReference type="Proteomes" id="UP000003706"/>
    </source>
</evidence>
<proteinExistence type="predicted"/>
<dbReference type="OrthoDB" id="65988at2157"/>
<keyword evidence="2" id="KW-1185">Reference proteome</keyword>
<reference evidence="1 2" key="1">
    <citation type="submission" date="2011-09" db="EMBL/GenBank/DDBJ databases">
        <title>The draft genome of Methanotorris formicicus Mc-S-70.</title>
        <authorList>
            <consortium name="US DOE Joint Genome Institute (JGI-PGF)"/>
            <person name="Lucas S."/>
            <person name="Han J."/>
            <person name="Lapidus A."/>
            <person name="Cheng J.-F."/>
            <person name="Goodwin L."/>
            <person name="Pitluck S."/>
            <person name="Peters L."/>
            <person name="Land M.L."/>
            <person name="Hauser L."/>
            <person name="Sieprawska-Lupa M."/>
            <person name="Takai K."/>
            <person name="Miyazaki J."/>
            <person name="Whitman W."/>
            <person name="Woyke T.J."/>
        </authorList>
    </citation>
    <scope>NUCLEOTIDE SEQUENCE [LARGE SCALE GENOMIC DNA]</scope>
    <source>
        <strain evidence="1 2">Mc-S-70</strain>
    </source>
</reference>
<comment type="caution">
    <text evidence="1">The sequence shown here is derived from an EMBL/GenBank/DDBJ whole genome shotgun (WGS) entry which is preliminary data.</text>
</comment>
<gene>
    <name evidence="1" type="ORF">MetfoDRAFT_1556</name>
</gene>
<dbReference type="InterPro" id="IPR016024">
    <property type="entry name" value="ARM-type_fold"/>
</dbReference>
<name>H1L0I2_9EURY</name>
<dbReference type="AlphaFoldDB" id="H1L0I2"/>